<protein>
    <submittedName>
        <fullName evidence="4">Glycerate dehydrogenase</fullName>
        <ecNumber evidence="4">1.1.1.29</ecNumber>
    </submittedName>
</protein>
<dbReference type="EC" id="1.1.1.29" evidence="4"/>
<gene>
    <name evidence="4" type="primary">hprA_1</name>
    <name evidence="4" type="ORF">ETAA1_11270</name>
</gene>
<keyword evidence="5" id="KW-1185">Reference proteome</keyword>
<dbReference type="PANTHER" id="PTHR43333">
    <property type="entry name" value="2-HACID_DH_C DOMAIN-CONTAINING PROTEIN"/>
    <property type="match status" value="1"/>
</dbReference>
<dbReference type="PANTHER" id="PTHR43333:SF1">
    <property type="entry name" value="D-ISOMER SPECIFIC 2-HYDROXYACID DEHYDROGENASE NAD-BINDING DOMAIN-CONTAINING PROTEIN"/>
    <property type="match status" value="1"/>
</dbReference>
<evidence type="ECO:0000256" key="2">
    <source>
        <dbReference type="ARBA" id="ARBA00023027"/>
    </source>
</evidence>
<dbReference type="Gene3D" id="3.40.50.720">
    <property type="entry name" value="NAD(P)-binding Rossmann-like Domain"/>
    <property type="match status" value="2"/>
</dbReference>
<dbReference type="CDD" id="cd05300">
    <property type="entry name" value="2-Hacid_dh_1"/>
    <property type="match status" value="1"/>
</dbReference>
<dbReference type="PROSITE" id="PS00671">
    <property type="entry name" value="D_2_HYDROXYACID_DH_3"/>
    <property type="match status" value="1"/>
</dbReference>
<dbReference type="GO" id="GO:0051287">
    <property type="term" value="F:NAD binding"/>
    <property type="evidence" value="ECO:0007669"/>
    <property type="project" value="InterPro"/>
</dbReference>
<dbReference type="InterPro" id="IPR036291">
    <property type="entry name" value="NAD(P)-bd_dom_sf"/>
</dbReference>
<evidence type="ECO:0000313" key="4">
    <source>
        <dbReference type="EMBL" id="QDU19223.1"/>
    </source>
</evidence>
<reference evidence="4 5" key="1">
    <citation type="submission" date="2019-02" db="EMBL/GenBank/DDBJ databases">
        <title>Deep-cultivation of Planctomycetes and their phenomic and genomic characterization uncovers novel biology.</title>
        <authorList>
            <person name="Wiegand S."/>
            <person name="Jogler M."/>
            <person name="Boedeker C."/>
            <person name="Pinto D."/>
            <person name="Vollmers J."/>
            <person name="Rivas-Marin E."/>
            <person name="Kohn T."/>
            <person name="Peeters S.H."/>
            <person name="Heuer A."/>
            <person name="Rast P."/>
            <person name="Oberbeckmann S."/>
            <person name="Bunk B."/>
            <person name="Jeske O."/>
            <person name="Meyerdierks A."/>
            <person name="Storesund J.E."/>
            <person name="Kallscheuer N."/>
            <person name="Luecker S."/>
            <person name="Lage O.M."/>
            <person name="Pohl T."/>
            <person name="Merkel B.J."/>
            <person name="Hornburger P."/>
            <person name="Mueller R.-W."/>
            <person name="Bruemmer F."/>
            <person name="Labrenz M."/>
            <person name="Spormann A.M."/>
            <person name="Op den Camp H."/>
            <person name="Overmann J."/>
            <person name="Amann R."/>
            <person name="Jetten M.S.M."/>
            <person name="Mascher T."/>
            <person name="Medema M.H."/>
            <person name="Devos D.P."/>
            <person name="Kaster A.-K."/>
            <person name="Ovreas L."/>
            <person name="Rohde M."/>
            <person name="Galperin M.Y."/>
            <person name="Jogler C."/>
        </authorList>
    </citation>
    <scope>NUCLEOTIDE SEQUENCE [LARGE SCALE GENOMIC DNA]</scope>
    <source>
        <strain evidence="4 5">ETA_A1</strain>
    </source>
</reference>
<sequence length="334" mass="35562">MKLVIHPPVEPDRLARLAAAAAPMAVVNAADGAEALRHVPDADAFFGKLTPLLLAAAPRLRWVQAPTASLEHYLFPALAAHPCALTNMRGLFSDVIADQVMGYVLCFARNLHVYVLQSAAAKWGPVGGEAARVAFASGPGVVNAIDRAHRHLGGATLGVVGLGAIGREVARRAAAFGMRVVAVDPRPADVPAEVAAVWPVGELPRLLAESEYVVVAAPHTPRSAGMFGREQFRQMRRDAILINVGRGALVVLDDLVAALDAGELAGAALDVFETEPLPPEHPLWRMPGRAILTPHVAGYSPLVAGRHLDVLLDNVGRFVRGEPLRNVVDKDEWY</sequence>
<proteinExistence type="predicted"/>
<dbReference type="Proteomes" id="UP000319576">
    <property type="component" value="Chromosome"/>
</dbReference>
<evidence type="ECO:0000256" key="1">
    <source>
        <dbReference type="ARBA" id="ARBA00023002"/>
    </source>
</evidence>
<keyword evidence="1 4" id="KW-0560">Oxidoreductase</keyword>
<dbReference type="AlphaFoldDB" id="A0A517XNY6"/>
<name>A0A517XNY6_9BACT</name>
<keyword evidence="2" id="KW-0520">NAD</keyword>
<dbReference type="EMBL" id="CP036273">
    <property type="protein sequence ID" value="QDU19223.1"/>
    <property type="molecule type" value="Genomic_DNA"/>
</dbReference>
<dbReference type="KEGG" id="uli:ETAA1_11270"/>
<dbReference type="InterPro" id="IPR029753">
    <property type="entry name" value="D-isomer_DH_CS"/>
</dbReference>
<evidence type="ECO:0000259" key="3">
    <source>
        <dbReference type="Pfam" id="PF02826"/>
    </source>
</evidence>
<dbReference type="SUPFAM" id="SSF52283">
    <property type="entry name" value="Formate/glycerate dehydrogenase catalytic domain-like"/>
    <property type="match status" value="1"/>
</dbReference>
<dbReference type="RefSeq" id="WP_202920683.1">
    <property type="nucleotide sequence ID" value="NZ_CP036273.1"/>
</dbReference>
<feature type="domain" description="D-isomer specific 2-hydroxyacid dehydrogenase NAD-binding" evidence="3">
    <location>
        <begin position="146"/>
        <end position="297"/>
    </location>
</feature>
<dbReference type="GO" id="GO:0008465">
    <property type="term" value="F:hydroxypyruvate reductase (NADH) activity"/>
    <property type="evidence" value="ECO:0007669"/>
    <property type="project" value="UniProtKB-EC"/>
</dbReference>
<evidence type="ECO:0000313" key="5">
    <source>
        <dbReference type="Proteomes" id="UP000319576"/>
    </source>
</evidence>
<dbReference type="Pfam" id="PF02826">
    <property type="entry name" value="2-Hacid_dh_C"/>
    <property type="match status" value="1"/>
</dbReference>
<organism evidence="4 5">
    <name type="scientific">Urbifossiella limnaea</name>
    <dbReference type="NCBI Taxonomy" id="2528023"/>
    <lineage>
        <taxon>Bacteria</taxon>
        <taxon>Pseudomonadati</taxon>
        <taxon>Planctomycetota</taxon>
        <taxon>Planctomycetia</taxon>
        <taxon>Gemmatales</taxon>
        <taxon>Gemmataceae</taxon>
        <taxon>Urbifossiella</taxon>
    </lineage>
</organism>
<dbReference type="InterPro" id="IPR006140">
    <property type="entry name" value="D-isomer_DH_NAD-bd"/>
</dbReference>
<accession>A0A517XNY6</accession>
<dbReference type="SUPFAM" id="SSF51735">
    <property type="entry name" value="NAD(P)-binding Rossmann-fold domains"/>
    <property type="match status" value="1"/>
</dbReference>